<reference evidence="8 9" key="1">
    <citation type="journal article" date="2015" name="Microbiome">
        <title>Genomic resolution of linkages in carbon, nitrogen, and sulfur cycling among widespread estuary sediment bacteria.</title>
        <authorList>
            <person name="Baker B.J."/>
            <person name="Lazar C.S."/>
            <person name="Teske A.P."/>
            <person name="Dick G.J."/>
        </authorList>
    </citation>
    <scope>NUCLEOTIDE SEQUENCE [LARGE SCALE GENOMIC DNA]</scope>
    <source>
        <strain evidence="8">DG_26</strain>
    </source>
</reference>
<keyword evidence="4 6" id="KW-0408">Iron</keyword>
<feature type="domain" description="Radical SAM core" evidence="7">
    <location>
        <begin position="66"/>
        <end position="278"/>
    </location>
</feature>
<dbReference type="InterPro" id="IPR007197">
    <property type="entry name" value="rSAM"/>
</dbReference>
<sequence length="325" mass="36979">MQEAKYWRIEGDSIRCLLCPQQCLIREGRTGLCSGRQNVNGTLYATNYGETVSVAVDPIEKKPLYHFYPGAHILSIAPNGCNLRCGFCQNWQISQGKAATRFISPEELLQLTTRENSIGVAYTYSEPLIWFEYLLDAGEFLHAHGAKNVLVTNGMINDGPLEELIPVIDAANIDLKAMDEGFYREQGGNLRTVLNTIERVKPHWHIELTNLIIPTKNDSQEALCRLIDFVAELDPEIPLHFSRYFPHYKYEIPPTPASTLTHAWELARKRLKYVYLGNIWTENTQDTRCPQCNALLIKRQLFTSETEGLQGRNCRRCGYGINVVL</sequence>
<dbReference type="EMBL" id="LIZT01000064">
    <property type="protein sequence ID" value="KPJ49306.1"/>
    <property type="molecule type" value="Genomic_DNA"/>
</dbReference>
<keyword evidence="1" id="KW-0004">4Fe-4S</keyword>
<protein>
    <submittedName>
        <fullName evidence="8">Radical SAM protein</fullName>
    </submittedName>
</protein>
<name>A0A0S7WGK8_UNCT6</name>
<evidence type="ECO:0000256" key="6">
    <source>
        <dbReference type="PIRSR" id="PIRSR004869-50"/>
    </source>
</evidence>
<dbReference type="InterPro" id="IPR034457">
    <property type="entry name" value="Organic_radical-activating"/>
</dbReference>
<dbReference type="InterPro" id="IPR027596">
    <property type="entry name" value="AmmeMemoSam_rS"/>
</dbReference>
<proteinExistence type="predicted"/>
<accession>A0A0S7WGK8</accession>
<dbReference type="PATRIC" id="fig|1703771.3.peg.405"/>
<evidence type="ECO:0000313" key="9">
    <source>
        <dbReference type="Proteomes" id="UP000051124"/>
    </source>
</evidence>
<dbReference type="SFLD" id="SFLDS00029">
    <property type="entry name" value="Radical_SAM"/>
    <property type="match status" value="1"/>
</dbReference>
<dbReference type="InterPro" id="IPR016431">
    <property type="entry name" value="Pyrv-formate_lyase-activ_prd"/>
</dbReference>
<dbReference type="Gene3D" id="3.20.20.70">
    <property type="entry name" value="Aldolase class I"/>
    <property type="match status" value="1"/>
</dbReference>
<dbReference type="CDD" id="cd01335">
    <property type="entry name" value="Radical_SAM"/>
    <property type="match status" value="1"/>
</dbReference>
<dbReference type="Pfam" id="PF04055">
    <property type="entry name" value="Radical_SAM"/>
    <property type="match status" value="1"/>
</dbReference>
<keyword evidence="3 6" id="KW-0479">Metal-binding</keyword>
<dbReference type="PROSITE" id="PS51918">
    <property type="entry name" value="RADICAL_SAM"/>
    <property type="match status" value="1"/>
</dbReference>
<feature type="binding site" evidence="6">
    <location>
        <position position="88"/>
    </location>
    <ligand>
        <name>[4Fe-4S] cluster</name>
        <dbReference type="ChEBI" id="CHEBI:49883"/>
        <note>4Fe-4S-S-AdoMet</note>
    </ligand>
</feature>
<evidence type="ECO:0000256" key="3">
    <source>
        <dbReference type="ARBA" id="ARBA00022723"/>
    </source>
</evidence>
<gene>
    <name evidence="8" type="ORF">AMJ40_05815</name>
</gene>
<dbReference type="PANTHER" id="PTHR30352">
    <property type="entry name" value="PYRUVATE FORMATE-LYASE-ACTIVATING ENZYME"/>
    <property type="match status" value="1"/>
</dbReference>
<feature type="binding site" evidence="6">
    <location>
        <position position="85"/>
    </location>
    <ligand>
        <name>[4Fe-4S] cluster</name>
        <dbReference type="ChEBI" id="CHEBI:49883"/>
        <note>4Fe-4S-S-AdoMet</note>
    </ligand>
</feature>
<dbReference type="GO" id="GO:0046872">
    <property type="term" value="F:metal ion binding"/>
    <property type="evidence" value="ECO:0007669"/>
    <property type="project" value="UniProtKB-KW"/>
</dbReference>
<evidence type="ECO:0000313" key="8">
    <source>
        <dbReference type="EMBL" id="KPJ49306.1"/>
    </source>
</evidence>
<dbReference type="InterPro" id="IPR058240">
    <property type="entry name" value="rSAM_sf"/>
</dbReference>
<feature type="binding site" evidence="6">
    <location>
        <position position="81"/>
    </location>
    <ligand>
        <name>[4Fe-4S] cluster</name>
        <dbReference type="ChEBI" id="CHEBI:49883"/>
        <note>4Fe-4S-S-AdoMet</note>
    </ligand>
</feature>
<evidence type="ECO:0000259" key="7">
    <source>
        <dbReference type="PROSITE" id="PS51918"/>
    </source>
</evidence>
<dbReference type="PIRSF" id="PIRSF004869">
    <property type="entry name" value="PflX_prd"/>
    <property type="match status" value="1"/>
</dbReference>
<organism evidence="8 9">
    <name type="scientific">candidate division TA06 bacterium DG_26</name>
    <dbReference type="NCBI Taxonomy" id="1703771"/>
    <lineage>
        <taxon>Bacteria</taxon>
        <taxon>Bacteria division TA06</taxon>
    </lineage>
</organism>
<evidence type="ECO:0000256" key="4">
    <source>
        <dbReference type="ARBA" id="ARBA00023004"/>
    </source>
</evidence>
<dbReference type="Proteomes" id="UP000051124">
    <property type="component" value="Unassembled WGS sequence"/>
</dbReference>
<dbReference type="SUPFAM" id="SSF102114">
    <property type="entry name" value="Radical SAM enzymes"/>
    <property type="match status" value="1"/>
</dbReference>
<keyword evidence="5 6" id="KW-0411">Iron-sulfur</keyword>
<dbReference type="InterPro" id="IPR013785">
    <property type="entry name" value="Aldolase_TIM"/>
</dbReference>
<dbReference type="AlphaFoldDB" id="A0A0S7WGK8"/>
<evidence type="ECO:0000256" key="1">
    <source>
        <dbReference type="ARBA" id="ARBA00022485"/>
    </source>
</evidence>
<evidence type="ECO:0000256" key="5">
    <source>
        <dbReference type="ARBA" id="ARBA00023014"/>
    </source>
</evidence>
<dbReference type="GO" id="GO:0051539">
    <property type="term" value="F:4 iron, 4 sulfur cluster binding"/>
    <property type="evidence" value="ECO:0007669"/>
    <property type="project" value="UniProtKB-KW"/>
</dbReference>
<dbReference type="NCBIfam" id="TIGR04337">
    <property type="entry name" value="AmmeMemoSam_rS"/>
    <property type="match status" value="1"/>
</dbReference>
<dbReference type="SFLD" id="SFLDG01101">
    <property type="entry name" value="Uncharacterised_Radical_SAM_Su"/>
    <property type="match status" value="1"/>
</dbReference>
<comment type="caution">
    <text evidence="8">The sequence shown here is derived from an EMBL/GenBank/DDBJ whole genome shotgun (WGS) entry which is preliminary data.</text>
</comment>
<dbReference type="PANTHER" id="PTHR30352:SF5">
    <property type="entry name" value="PYRUVATE FORMATE-LYASE 1-ACTIVATING ENZYME"/>
    <property type="match status" value="1"/>
</dbReference>
<comment type="cofactor">
    <cofactor evidence="6">
        <name>[4Fe-4S] cluster</name>
        <dbReference type="ChEBI" id="CHEBI:49883"/>
    </cofactor>
    <text evidence="6">Binds 1 [4Fe-4S] cluster. The cluster is coordinated with 3 cysteines and an exchangeable S-adenosyl-L-methionine.</text>
</comment>
<keyword evidence="2 6" id="KW-0949">S-adenosyl-L-methionine</keyword>
<evidence type="ECO:0000256" key="2">
    <source>
        <dbReference type="ARBA" id="ARBA00022691"/>
    </source>
</evidence>
<dbReference type="GO" id="GO:0003824">
    <property type="term" value="F:catalytic activity"/>
    <property type="evidence" value="ECO:0007669"/>
    <property type="project" value="InterPro"/>
</dbReference>